<feature type="region of interest" description="Disordered" evidence="1">
    <location>
        <begin position="227"/>
        <end position="249"/>
    </location>
</feature>
<name>A0A5J4ZJ70_9ASTE</name>
<dbReference type="Gene3D" id="1.10.238.10">
    <property type="entry name" value="EF-hand"/>
    <property type="match status" value="1"/>
</dbReference>
<feature type="compositionally biased region" description="Low complexity" evidence="1">
    <location>
        <begin position="1"/>
        <end position="13"/>
    </location>
</feature>
<protein>
    <recommendedName>
        <fullName evidence="2">EF-hand domain-containing protein</fullName>
    </recommendedName>
</protein>
<dbReference type="Pfam" id="PF13499">
    <property type="entry name" value="EF-hand_7"/>
    <property type="match status" value="1"/>
</dbReference>
<accession>A0A5J4ZJ70</accession>
<organism evidence="3 4">
    <name type="scientific">Nyssa sinensis</name>
    <dbReference type="NCBI Taxonomy" id="561372"/>
    <lineage>
        <taxon>Eukaryota</taxon>
        <taxon>Viridiplantae</taxon>
        <taxon>Streptophyta</taxon>
        <taxon>Embryophyta</taxon>
        <taxon>Tracheophyta</taxon>
        <taxon>Spermatophyta</taxon>
        <taxon>Magnoliopsida</taxon>
        <taxon>eudicotyledons</taxon>
        <taxon>Gunneridae</taxon>
        <taxon>Pentapetalae</taxon>
        <taxon>asterids</taxon>
        <taxon>Cornales</taxon>
        <taxon>Nyssaceae</taxon>
        <taxon>Nyssa</taxon>
    </lineage>
</organism>
<dbReference type="SMART" id="SM00054">
    <property type="entry name" value="EFh"/>
    <property type="match status" value="1"/>
</dbReference>
<feature type="compositionally biased region" description="Polar residues" evidence="1">
    <location>
        <begin position="186"/>
        <end position="200"/>
    </location>
</feature>
<dbReference type="SUPFAM" id="SSF47473">
    <property type="entry name" value="EF-hand"/>
    <property type="match status" value="1"/>
</dbReference>
<dbReference type="InterPro" id="IPR011992">
    <property type="entry name" value="EF-hand-dom_pair"/>
</dbReference>
<evidence type="ECO:0000256" key="1">
    <source>
        <dbReference type="SAM" id="MobiDB-lite"/>
    </source>
</evidence>
<evidence type="ECO:0000259" key="2">
    <source>
        <dbReference type="PROSITE" id="PS50222"/>
    </source>
</evidence>
<dbReference type="EMBL" id="CM018050">
    <property type="protein sequence ID" value="KAA8517606.1"/>
    <property type="molecule type" value="Genomic_DNA"/>
</dbReference>
<dbReference type="GO" id="GO:0005509">
    <property type="term" value="F:calcium ion binding"/>
    <property type="evidence" value="ECO:0007669"/>
    <property type="project" value="InterPro"/>
</dbReference>
<sequence length="404" mass="44830">MSSVSSFSSYSDTESSDDESPKLSYNNPYSVFSPHSHNQEVLALINRMLEDANQQIQLQAKAKSNKVRSPATTKTLIQSSTHPLPEFSAKPSQSLRTSHPDFPKPVYGSDPVYDFEPEENPDPSLGTLESLANRQALADLETQLGFIPSYESTSDPEDDSLPPSKQVDQIENLLNSPTLDILSNPEVKSSQSPMQETLTSSPPPRVENRCGIVWGIGTLDSVTDCQGTAGGEKPWKSLSSNGTTQFKRSLSRKTSSSSFRLRSPSLNSLRLRRIFDLFDKNNDSMITVDELCEALNLLGLEADMSDLEYMVRSYIKPGNNGLSFEDFEAFHRSLNDAFFGLDDVLEEVQEDDKEDDSGCSQEDSDLFGGVQGVRRGWRRVHIGHGAANSTREVRICRRERDGQS</sequence>
<gene>
    <name evidence="3" type="ORF">F0562_015080</name>
</gene>
<feature type="compositionally biased region" description="Polar residues" evidence="1">
    <location>
        <begin position="23"/>
        <end position="33"/>
    </location>
</feature>
<proteinExistence type="predicted"/>
<feature type="region of interest" description="Disordered" evidence="1">
    <location>
        <begin position="1"/>
        <end position="33"/>
    </location>
</feature>
<feature type="compositionally biased region" description="Polar residues" evidence="1">
    <location>
        <begin position="70"/>
        <end position="82"/>
    </location>
</feature>
<evidence type="ECO:0000313" key="4">
    <source>
        <dbReference type="Proteomes" id="UP000325577"/>
    </source>
</evidence>
<dbReference type="OrthoDB" id="1993522at2759"/>
<feature type="region of interest" description="Disordered" evidence="1">
    <location>
        <begin position="175"/>
        <end position="204"/>
    </location>
</feature>
<dbReference type="AlphaFoldDB" id="A0A5J4ZJ70"/>
<keyword evidence="4" id="KW-1185">Reference proteome</keyword>
<dbReference type="PROSITE" id="PS50222">
    <property type="entry name" value="EF_HAND_2"/>
    <property type="match status" value="1"/>
</dbReference>
<dbReference type="CDD" id="cd00051">
    <property type="entry name" value="EFh"/>
    <property type="match status" value="1"/>
</dbReference>
<reference evidence="3 4" key="1">
    <citation type="submission" date="2019-09" db="EMBL/GenBank/DDBJ databases">
        <title>A chromosome-level genome assembly of the Chinese tupelo Nyssa sinensis.</title>
        <authorList>
            <person name="Yang X."/>
            <person name="Kang M."/>
            <person name="Yang Y."/>
            <person name="Xiong H."/>
            <person name="Wang M."/>
            <person name="Zhang Z."/>
            <person name="Wang Z."/>
            <person name="Wu H."/>
            <person name="Ma T."/>
            <person name="Liu J."/>
            <person name="Xi Z."/>
        </authorList>
    </citation>
    <scope>NUCLEOTIDE SEQUENCE [LARGE SCALE GENOMIC DNA]</scope>
    <source>
        <strain evidence="3">J267</strain>
        <tissue evidence="3">Leaf</tissue>
    </source>
</reference>
<feature type="region of interest" description="Disordered" evidence="1">
    <location>
        <begin position="59"/>
        <end position="127"/>
    </location>
</feature>
<evidence type="ECO:0000313" key="3">
    <source>
        <dbReference type="EMBL" id="KAA8517606.1"/>
    </source>
</evidence>
<dbReference type="InterPro" id="IPR002048">
    <property type="entry name" value="EF_hand_dom"/>
</dbReference>
<dbReference type="Proteomes" id="UP000325577">
    <property type="component" value="Linkage Group LG7"/>
</dbReference>
<feature type="compositionally biased region" description="Polar residues" evidence="1">
    <location>
        <begin position="237"/>
        <end position="247"/>
    </location>
</feature>
<feature type="domain" description="EF-hand" evidence="2">
    <location>
        <begin position="266"/>
        <end position="301"/>
    </location>
</feature>